<proteinExistence type="predicted"/>
<feature type="compositionally biased region" description="Basic and acidic residues" evidence="1">
    <location>
        <begin position="452"/>
        <end position="470"/>
    </location>
</feature>
<dbReference type="EMBL" id="MU853863">
    <property type="protein sequence ID" value="KAK3937113.1"/>
    <property type="molecule type" value="Genomic_DNA"/>
</dbReference>
<comment type="caution">
    <text evidence="2">The sequence shown here is derived from an EMBL/GenBank/DDBJ whole genome shotgun (WGS) entry which is preliminary data.</text>
</comment>
<feature type="region of interest" description="Disordered" evidence="1">
    <location>
        <begin position="384"/>
        <end position="411"/>
    </location>
</feature>
<dbReference type="PANTHER" id="PTHR36142:SF5">
    <property type="entry name" value="METALLO-BETA-LACTAMASE DOMAIN-CONTAINING PROTEIN"/>
    <property type="match status" value="1"/>
</dbReference>
<dbReference type="Proteomes" id="UP001303473">
    <property type="component" value="Unassembled WGS sequence"/>
</dbReference>
<feature type="region of interest" description="Disordered" evidence="1">
    <location>
        <begin position="432"/>
        <end position="480"/>
    </location>
</feature>
<feature type="compositionally biased region" description="Low complexity" evidence="1">
    <location>
        <begin position="249"/>
        <end position="258"/>
    </location>
</feature>
<dbReference type="PANTHER" id="PTHR36142">
    <property type="entry name" value="METALLO-HYDROLASE/OXIDOREDUCTASE SUPERFAMILY PROTEIN"/>
    <property type="match status" value="1"/>
</dbReference>
<dbReference type="InterPro" id="IPR036866">
    <property type="entry name" value="RibonucZ/Hydroxyglut_hydro"/>
</dbReference>
<evidence type="ECO:0000313" key="2">
    <source>
        <dbReference type="EMBL" id="KAK3937113.1"/>
    </source>
</evidence>
<feature type="compositionally biased region" description="Polar residues" evidence="1">
    <location>
        <begin position="260"/>
        <end position="283"/>
    </location>
</feature>
<name>A0AAN6S213_9PEZI</name>
<dbReference type="Pfam" id="PF13483">
    <property type="entry name" value="Lactamase_B_3"/>
    <property type="match status" value="1"/>
</dbReference>
<evidence type="ECO:0008006" key="4">
    <source>
        <dbReference type="Google" id="ProtNLM"/>
    </source>
</evidence>
<protein>
    <recommendedName>
        <fullName evidence="4">Beta-lactamase superfamily domain-containing protein</fullName>
    </recommendedName>
</protein>
<evidence type="ECO:0000256" key="1">
    <source>
        <dbReference type="SAM" id="MobiDB-lite"/>
    </source>
</evidence>
<accession>A0AAN6S213</accession>
<dbReference type="AlphaFoldDB" id="A0AAN6S213"/>
<organism evidence="2 3">
    <name type="scientific">Diplogelasinospora grovesii</name>
    <dbReference type="NCBI Taxonomy" id="303347"/>
    <lineage>
        <taxon>Eukaryota</taxon>
        <taxon>Fungi</taxon>
        <taxon>Dikarya</taxon>
        <taxon>Ascomycota</taxon>
        <taxon>Pezizomycotina</taxon>
        <taxon>Sordariomycetes</taxon>
        <taxon>Sordariomycetidae</taxon>
        <taxon>Sordariales</taxon>
        <taxon>Diplogelasinosporaceae</taxon>
        <taxon>Diplogelasinospora</taxon>
    </lineage>
</organism>
<feature type="compositionally biased region" description="Polar residues" evidence="1">
    <location>
        <begin position="388"/>
        <end position="405"/>
    </location>
</feature>
<feature type="region of interest" description="Disordered" evidence="1">
    <location>
        <begin position="184"/>
        <end position="283"/>
    </location>
</feature>
<sequence length="501" mass="53776">MMALTVKHLNDDASFLLSFEPVVPKSSPGPSPQPFRILLDPWITGASKILHSKISKTTHRHPACISSLIELPEPDLVIISQDKSDHCNEATLRQLPATGTRTVVLAEPSSARIIRSWKYFDRQRVRTLPRWEDPRVTGHPNVMRIEVPPLVPGGEAGEVTVTFIPQRRDMSGLHGAVGITYRPPAVAPLPPSSSPPPPSPETPALLTPPTTPRSHRSHANLKTIFSRSTPAVPHHDASAGGALMPPSPTSLSPGSLRSVRSASSLGTTQNSWNRPGSQPASDRTLSVIFSPHGISYSSLHSYATSHLGSEAALPLTALLHCFDSVTTPWWLGGNVLLGAPAGTETAGRLGAKAWISAHDGDKEVKGLTAVFLRTRKWRREDVLGELNAGQTQKDGSDPPTNTATEKPSKGTEVFALGSGEEVILTNDGVANGQEQEQDEAPGSPSIIVSRSTTHDRDHEPNEDTDPEKGALRAAPSLPQITIHDFPSFANLGEVMNRPDWG</sequence>
<feature type="compositionally biased region" description="Pro residues" evidence="1">
    <location>
        <begin position="185"/>
        <end position="201"/>
    </location>
</feature>
<keyword evidence="3" id="KW-1185">Reference proteome</keyword>
<reference evidence="3" key="1">
    <citation type="journal article" date="2023" name="Mol. Phylogenet. Evol.">
        <title>Genome-scale phylogeny and comparative genomics of the fungal order Sordariales.</title>
        <authorList>
            <person name="Hensen N."/>
            <person name="Bonometti L."/>
            <person name="Westerberg I."/>
            <person name="Brannstrom I.O."/>
            <person name="Guillou S."/>
            <person name="Cros-Aarteil S."/>
            <person name="Calhoun S."/>
            <person name="Haridas S."/>
            <person name="Kuo A."/>
            <person name="Mondo S."/>
            <person name="Pangilinan J."/>
            <person name="Riley R."/>
            <person name="LaButti K."/>
            <person name="Andreopoulos B."/>
            <person name="Lipzen A."/>
            <person name="Chen C."/>
            <person name="Yan M."/>
            <person name="Daum C."/>
            <person name="Ng V."/>
            <person name="Clum A."/>
            <person name="Steindorff A."/>
            <person name="Ohm R.A."/>
            <person name="Martin F."/>
            <person name="Silar P."/>
            <person name="Natvig D.O."/>
            <person name="Lalanne C."/>
            <person name="Gautier V."/>
            <person name="Ament-Velasquez S.L."/>
            <person name="Kruys A."/>
            <person name="Hutchinson M.I."/>
            <person name="Powell A.J."/>
            <person name="Barry K."/>
            <person name="Miller A.N."/>
            <person name="Grigoriev I.V."/>
            <person name="Debuchy R."/>
            <person name="Gladieux P."/>
            <person name="Hiltunen Thoren M."/>
            <person name="Johannesson H."/>
        </authorList>
    </citation>
    <scope>NUCLEOTIDE SEQUENCE [LARGE SCALE GENOMIC DNA]</scope>
    <source>
        <strain evidence="3">CBS 340.73</strain>
    </source>
</reference>
<evidence type="ECO:0000313" key="3">
    <source>
        <dbReference type="Proteomes" id="UP001303473"/>
    </source>
</evidence>
<dbReference type="Gene3D" id="3.60.15.10">
    <property type="entry name" value="Ribonuclease Z/Hydroxyacylglutathione hydrolase-like"/>
    <property type="match status" value="1"/>
</dbReference>
<gene>
    <name evidence="2" type="ORF">QBC46DRAFT_393514</name>
</gene>